<dbReference type="Pfam" id="PF04851">
    <property type="entry name" value="ResIII"/>
    <property type="match status" value="1"/>
</dbReference>
<protein>
    <submittedName>
        <fullName evidence="2">Restriction endonuclease subunit R</fullName>
    </submittedName>
</protein>
<dbReference type="OrthoDB" id="9803459at2"/>
<gene>
    <name evidence="2" type="ORF">FY036_01500</name>
</gene>
<organism evidence="2 3">
    <name type="scientific">Neoaquamicrobium microcysteis</name>
    <dbReference type="NCBI Taxonomy" id="2682781"/>
    <lineage>
        <taxon>Bacteria</taxon>
        <taxon>Pseudomonadati</taxon>
        <taxon>Pseudomonadota</taxon>
        <taxon>Alphaproteobacteria</taxon>
        <taxon>Hyphomicrobiales</taxon>
        <taxon>Phyllobacteriaceae</taxon>
        <taxon>Neoaquamicrobium</taxon>
    </lineage>
</organism>
<dbReference type="Gene3D" id="3.40.50.300">
    <property type="entry name" value="P-loop containing nucleotide triphosphate hydrolases"/>
    <property type="match status" value="2"/>
</dbReference>
<keyword evidence="2" id="KW-0255">Endonuclease</keyword>
<dbReference type="PANTHER" id="PTHR47396:SF1">
    <property type="entry name" value="ATP-DEPENDENT HELICASE IRC3-RELATED"/>
    <property type="match status" value="1"/>
</dbReference>
<reference evidence="2 3" key="2">
    <citation type="submission" date="2019-09" db="EMBL/GenBank/DDBJ databases">
        <title>Mesorhizobium sp. MaA-C15 isolated from Microcystis aeruginosa.</title>
        <authorList>
            <person name="Jeong S.E."/>
            <person name="Jin H.M."/>
            <person name="Jeon C.O."/>
        </authorList>
    </citation>
    <scope>NUCLEOTIDE SEQUENCE [LARGE SCALE GENOMIC DNA]</scope>
    <source>
        <strain evidence="2 3">MaA-C15</strain>
    </source>
</reference>
<feature type="domain" description="Helicase/UvrB N-terminal" evidence="1">
    <location>
        <begin position="106"/>
        <end position="349"/>
    </location>
</feature>
<proteinExistence type="predicted"/>
<dbReference type="GO" id="GO:0005524">
    <property type="term" value="F:ATP binding"/>
    <property type="evidence" value="ECO:0007669"/>
    <property type="project" value="InterPro"/>
</dbReference>
<dbReference type="SUPFAM" id="SSF52540">
    <property type="entry name" value="P-loop containing nucleoside triphosphate hydrolases"/>
    <property type="match status" value="1"/>
</dbReference>
<dbReference type="PANTHER" id="PTHR47396">
    <property type="entry name" value="TYPE I RESTRICTION ENZYME ECOKI R PROTEIN"/>
    <property type="match status" value="1"/>
</dbReference>
<dbReference type="RefSeq" id="WP_148912947.1">
    <property type="nucleotide sequence ID" value="NZ_VSZS01000049.1"/>
</dbReference>
<evidence type="ECO:0000313" key="2">
    <source>
        <dbReference type="EMBL" id="TYR36066.1"/>
    </source>
</evidence>
<accession>A0A5D4H5G5</accession>
<dbReference type="InterPro" id="IPR027417">
    <property type="entry name" value="P-loop_NTPase"/>
</dbReference>
<evidence type="ECO:0000259" key="1">
    <source>
        <dbReference type="Pfam" id="PF04851"/>
    </source>
</evidence>
<keyword evidence="2" id="KW-0540">Nuclease</keyword>
<keyword evidence="3" id="KW-1185">Reference proteome</keyword>
<dbReference type="GO" id="GO:0016787">
    <property type="term" value="F:hydrolase activity"/>
    <property type="evidence" value="ECO:0007669"/>
    <property type="project" value="InterPro"/>
</dbReference>
<comment type="caution">
    <text evidence="2">The sequence shown here is derived from an EMBL/GenBank/DDBJ whole genome shotgun (WGS) entry which is preliminary data.</text>
</comment>
<name>A0A5D4H5G5_9HYPH</name>
<sequence>MTETTTPDSISINAAALEPLFAPWEEPSKHRVRAKKGQPPEIKTYRRQSPIRMVNPLRAAVKEWRELNYFGASDTTRELLGYWFERPHRLIGGGGEEFDFRYYFCQREAIETLIYLTEVRGMASLSSLIFEYGGPNAETEALGIKPEDDEWARYAFKLATGAGKTKCMSLAIVWSYFHALRESGSEMAKHFVIVAPNLTVFERLKEDFRPEGGGPDIFMTDPLIPPEWRGDWNFTVVLQDEASGASTGGVLYLTNIHRLFEPRSGRRPGAETYDWAGPAVSKSKALDTGAELRERITSHSRIMVLNDEAHHVWDPGSAWSEAIRWLHETVRKRSGNGLTAQLDFSATPKDNKGRIFPHVVCDTPLGEAVDAGIVKTPIIGRTKELVEQAHDDAAYRYEAHLRLGYERWKRSRTEWEKSGKKPLLFVMCTDTESANQITNRLNADGVFAELNGKTINLHTNLKGTVKKRNIGGQTIEVFEESDKDINDENLKALRRISRELDKSDGPYSCIVSVLMLREGWDVRNVTTIVPLRPYSSKANILPEQTLGRGLRRMTPPGQANELVTVVEHPAFSSLYEQELEQEGLPIEVLDTDKVPATTVTIFPDETKDLPALDIVLPALTAAHEVQPKLEGITHEDVKSAFKRYSPLPLGSKGGVDVVYEGRHLITDEVIEVMNISLPLLQNGATAISFYVRELEAACKVQSTHPVLAPLLQTFLSEILFSEKVGLFDTRLTGRLADQDVREHIRAVFIPLIRARTVKTEKRRSEGTAIQLRNWKPYQATLSERKPVEKAKHTLFNLVPCDQSLEVAMTSFLDNCSDVGAFAKNAGPQALRIDYLTADQRLAFYRPDFFVRMDNGEYSLVETKGRQDSDVPRKAMAAIEWCKAASKGTVKWQYVFTPQNVMERLTGNRFADLARACVPALQNLLSETTSQPELPLFGPRSDDDAEIFFGKEVFHALPLRAKKAATDALELYRFFEKKEEAPNFAPVFSALLGPYDEACKTTIVKRLQGNLPTTPVDQRDWFEPYMGDADKKNLKHYENMAKNLKRGLVYGNPHSVIGLLRSCLDFALNDKSKIGGVFEAITAAFRFDGARSFLNEVSAVNDFRNTYVAHTEKELRDAATANSNLKSWVATLSRILTI</sequence>
<dbReference type="GO" id="GO:0003677">
    <property type="term" value="F:DNA binding"/>
    <property type="evidence" value="ECO:0007669"/>
    <property type="project" value="InterPro"/>
</dbReference>
<reference evidence="2 3" key="1">
    <citation type="submission" date="2019-08" db="EMBL/GenBank/DDBJ databases">
        <authorList>
            <person name="Seo Y.L."/>
        </authorList>
    </citation>
    <scope>NUCLEOTIDE SEQUENCE [LARGE SCALE GENOMIC DNA]</scope>
    <source>
        <strain evidence="2 3">MaA-C15</strain>
    </source>
</reference>
<dbReference type="GO" id="GO:0005829">
    <property type="term" value="C:cytosol"/>
    <property type="evidence" value="ECO:0007669"/>
    <property type="project" value="TreeGrafter"/>
</dbReference>
<evidence type="ECO:0000313" key="3">
    <source>
        <dbReference type="Proteomes" id="UP000323258"/>
    </source>
</evidence>
<keyword evidence="2" id="KW-0378">Hydrolase</keyword>
<dbReference type="AlphaFoldDB" id="A0A5D4H5G5"/>
<dbReference type="InterPro" id="IPR006935">
    <property type="entry name" value="Helicase/UvrB_N"/>
</dbReference>
<dbReference type="Proteomes" id="UP000323258">
    <property type="component" value="Unassembled WGS sequence"/>
</dbReference>
<dbReference type="GO" id="GO:0004519">
    <property type="term" value="F:endonuclease activity"/>
    <property type="evidence" value="ECO:0007669"/>
    <property type="project" value="UniProtKB-KW"/>
</dbReference>
<dbReference type="InterPro" id="IPR050742">
    <property type="entry name" value="Helicase_Restrict-Modif_Enz"/>
</dbReference>
<dbReference type="EMBL" id="VSZS01000049">
    <property type="protein sequence ID" value="TYR36066.1"/>
    <property type="molecule type" value="Genomic_DNA"/>
</dbReference>